<evidence type="ECO:0000313" key="3">
    <source>
        <dbReference type="Proteomes" id="UP000198517"/>
    </source>
</evidence>
<evidence type="ECO:0000256" key="1">
    <source>
        <dbReference type="SAM" id="Phobius"/>
    </source>
</evidence>
<sequence length="125" mass="14819">MENDNYFGKVEKTPLWIYTVAGVCFIFTLMHIGTTYDMYFQHKELNIPLWFFYVVYTLDAIMVVGLLLTAFYRKAGLFVFPAALLIHMFIHQFYLNTMLYQDITNLFVFIGVGLVIIIPEWKFFK</sequence>
<feature type="transmembrane region" description="Helical" evidence="1">
    <location>
        <begin position="106"/>
        <end position="124"/>
    </location>
</feature>
<keyword evidence="3" id="KW-1185">Reference proteome</keyword>
<proteinExistence type="predicted"/>
<dbReference type="EMBL" id="FNAS01000003">
    <property type="protein sequence ID" value="SDE12644.1"/>
    <property type="molecule type" value="Genomic_DNA"/>
</dbReference>
<dbReference type="OrthoDB" id="1266852at2"/>
<feature type="transmembrane region" description="Helical" evidence="1">
    <location>
        <begin position="48"/>
        <end position="68"/>
    </location>
</feature>
<keyword evidence="1" id="KW-0472">Membrane</keyword>
<accession>A0A1G7ACK7</accession>
<organism evidence="2 3">
    <name type="scientific">Riemerella columbipharyngis</name>
    <dbReference type="NCBI Taxonomy" id="1071918"/>
    <lineage>
        <taxon>Bacteria</taxon>
        <taxon>Pseudomonadati</taxon>
        <taxon>Bacteroidota</taxon>
        <taxon>Flavobacteriia</taxon>
        <taxon>Flavobacteriales</taxon>
        <taxon>Weeksellaceae</taxon>
        <taxon>Riemerella</taxon>
    </lineage>
</organism>
<protein>
    <recommendedName>
        <fullName evidence="4">DoxX-like family protein</fullName>
    </recommendedName>
</protein>
<keyword evidence="1" id="KW-1133">Transmembrane helix</keyword>
<feature type="transmembrane region" description="Helical" evidence="1">
    <location>
        <begin position="75"/>
        <end position="94"/>
    </location>
</feature>
<dbReference type="RefSeq" id="WP_092736041.1">
    <property type="nucleotide sequence ID" value="NZ_FNAS01000003.1"/>
</dbReference>
<dbReference type="Proteomes" id="UP000198517">
    <property type="component" value="Unassembled WGS sequence"/>
</dbReference>
<dbReference type="AlphaFoldDB" id="A0A1G7ACK7"/>
<keyword evidence="1" id="KW-0812">Transmembrane</keyword>
<gene>
    <name evidence="2" type="ORF">SAMN05421544_103129</name>
</gene>
<name>A0A1G7ACK7_9FLAO</name>
<evidence type="ECO:0008006" key="4">
    <source>
        <dbReference type="Google" id="ProtNLM"/>
    </source>
</evidence>
<evidence type="ECO:0000313" key="2">
    <source>
        <dbReference type="EMBL" id="SDE12644.1"/>
    </source>
</evidence>
<dbReference type="STRING" id="1071918.SAMN05421544_103129"/>
<feature type="transmembrane region" description="Helical" evidence="1">
    <location>
        <begin position="15"/>
        <end position="36"/>
    </location>
</feature>
<reference evidence="2 3" key="1">
    <citation type="submission" date="2016-10" db="EMBL/GenBank/DDBJ databases">
        <authorList>
            <person name="de Groot N.N."/>
        </authorList>
    </citation>
    <scope>NUCLEOTIDE SEQUENCE [LARGE SCALE GENOMIC DNA]</scope>
    <source>
        <strain evidence="2 3">DSM 24015</strain>
    </source>
</reference>